<dbReference type="InterPro" id="IPR050545">
    <property type="entry name" value="Mycobact_MmpL"/>
</dbReference>
<evidence type="ECO:0000256" key="7">
    <source>
        <dbReference type="SAM" id="Phobius"/>
    </source>
</evidence>
<evidence type="ECO:0000313" key="9">
    <source>
        <dbReference type="EMBL" id="MDQ0681523.1"/>
    </source>
</evidence>
<dbReference type="SUPFAM" id="SSF82866">
    <property type="entry name" value="Multidrug efflux transporter AcrB transmembrane domain"/>
    <property type="match status" value="1"/>
</dbReference>
<proteinExistence type="inferred from homology"/>
<sequence>MIIPIVLGMVFLILMLLLRAVVAPLLLMATVVLVALGVDYNIFLVTRVREVTLLHGTRRGALTGLSATGGVITSAGLVLAGTFAAMASLPLVFAAELGFAVAFGVLLDTAVVRSVLVTALTLDVGRWMWWPGRLFRRQNPSPSSTGEPEREPLLRST</sequence>
<evidence type="ECO:0000256" key="2">
    <source>
        <dbReference type="ARBA" id="ARBA00010157"/>
    </source>
</evidence>
<organism evidence="9 10">
    <name type="scientific">Streptomyces achromogenes</name>
    <dbReference type="NCBI Taxonomy" id="67255"/>
    <lineage>
        <taxon>Bacteria</taxon>
        <taxon>Bacillati</taxon>
        <taxon>Actinomycetota</taxon>
        <taxon>Actinomycetes</taxon>
        <taxon>Kitasatosporales</taxon>
        <taxon>Streptomycetaceae</taxon>
        <taxon>Streptomyces</taxon>
    </lineage>
</organism>
<comment type="subcellular location">
    <subcellularLocation>
        <location evidence="1">Cell membrane</location>
        <topology evidence="1">Multi-pass membrane protein</topology>
    </subcellularLocation>
</comment>
<dbReference type="PANTHER" id="PTHR33406:SF6">
    <property type="entry name" value="MEMBRANE PROTEIN YDGH-RELATED"/>
    <property type="match status" value="1"/>
</dbReference>
<dbReference type="PANTHER" id="PTHR33406">
    <property type="entry name" value="MEMBRANE PROTEIN MJ1562-RELATED"/>
    <property type="match status" value="1"/>
</dbReference>
<evidence type="ECO:0000256" key="5">
    <source>
        <dbReference type="ARBA" id="ARBA00022989"/>
    </source>
</evidence>
<keyword evidence="10" id="KW-1185">Reference proteome</keyword>
<name>A0ABU0PV53_STRAH</name>
<dbReference type="Pfam" id="PF03176">
    <property type="entry name" value="MMPL"/>
    <property type="match status" value="1"/>
</dbReference>
<keyword evidence="6 7" id="KW-0472">Membrane</keyword>
<evidence type="ECO:0000259" key="8">
    <source>
        <dbReference type="Pfam" id="PF03176"/>
    </source>
</evidence>
<feature type="transmembrane region" description="Helical" evidence="7">
    <location>
        <begin position="97"/>
        <end position="122"/>
    </location>
</feature>
<keyword evidence="4 7" id="KW-0812">Transmembrane</keyword>
<dbReference type="EMBL" id="JAUSYA010000001">
    <property type="protein sequence ID" value="MDQ0681523.1"/>
    <property type="molecule type" value="Genomic_DNA"/>
</dbReference>
<feature type="transmembrane region" description="Helical" evidence="7">
    <location>
        <begin position="60"/>
        <end position="85"/>
    </location>
</feature>
<feature type="domain" description="Membrane transport protein MMPL" evidence="8">
    <location>
        <begin position="28"/>
        <end position="133"/>
    </location>
</feature>
<comment type="caution">
    <text evidence="9">The sequence shown here is derived from an EMBL/GenBank/DDBJ whole genome shotgun (WGS) entry which is preliminary data.</text>
</comment>
<reference evidence="9 10" key="1">
    <citation type="submission" date="2023-07" db="EMBL/GenBank/DDBJ databases">
        <title>Comparative genomics of wheat-associated soil bacteria to identify genetic determinants of phenazine resistance.</title>
        <authorList>
            <person name="Mouncey N."/>
        </authorList>
    </citation>
    <scope>NUCLEOTIDE SEQUENCE [LARGE SCALE GENOMIC DNA]</scope>
    <source>
        <strain evidence="9 10">W4I19-2</strain>
    </source>
</reference>
<keyword evidence="5 7" id="KW-1133">Transmembrane helix</keyword>
<evidence type="ECO:0000256" key="1">
    <source>
        <dbReference type="ARBA" id="ARBA00004651"/>
    </source>
</evidence>
<dbReference type="Gene3D" id="1.20.1640.10">
    <property type="entry name" value="Multidrug efflux transporter AcrB transmembrane domain"/>
    <property type="match status" value="1"/>
</dbReference>
<evidence type="ECO:0000313" key="10">
    <source>
        <dbReference type="Proteomes" id="UP001243364"/>
    </source>
</evidence>
<feature type="transmembrane region" description="Helical" evidence="7">
    <location>
        <begin position="30"/>
        <end position="48"/>
    </location>
</feature>
<evidence type="ECO:0000256" key="4">
    <source>
        <dbReference type="ARBA" id="ARBA00022692"/>
    </source>
</evidence>
<dbReference type="InterPro" id="IPR004869">
    <property type="entry name" value="MMPL_dom"/>
</dbReference>
<protein>
    <submittedName>
        <fullName evidence="9">Membrane protein YdfJ with MMPL/SSD domain</fullName>
    </submittedName>
</protein>
<keyword evidence="3" id="KW-1003">Cell membrane</keyword>
<accession>A0ABU0PV53</accession>
<gene>
    <name evidence="9" type="ORF">QFZ56_000486</name>
</gene>
<evidence type="ECO:0000256" key="3">
    <source>
        <dbReference type="ARBA" id="ARBA00022475"/>
    </source>
</evidence>
<evidence type="ECO:0000256" key="6">
    <source>
        <dbReference type="ARBA" id="ARBA00023136"/>
    </source>
</evidence>
<dbReference type="Proteomes" id="UP001243364">
    <property type="component" value="Unassembled WGS sequence"/>
</dbReference>
<comment type="similarity">
    <text evidence="2">Belongs to the resistance-nodulation-cell division (RND) (TC 2.A.6) family. MmpL subfamily.</text>
</comment>